<dbReference type="EMBL" id="FNCN01000019">
    <property type="protein sequence ID" value="SDH64137.1"/>
    <property type="molecule type" value="Genomic_DNA"/>
</dbReference>
<sequence length="236" mass="24136">MMVGGFRPQGSGTPVGLPLAAGFTVVVMATALASLVFSQGDLAGRVLIMAMAVAGFALSGVRIGASLGTGVIAWMFTTGFLVNDAGELSLSTDDAARLVLFVVTALGGTAVAAMLRPREGPTHRLRGVPGPSGVTLPAQGVDGAAASARRPVSAGTARSMTEGKPIRKGEAGDMARSGTQISGTQTSGMRMEISDLAEARVRMQGLSRVPPLRRARDMPASAVNPKVPSPRARRRS</sequence>
<dbReference type="AlphaFoldDB" id="A0A1G8E2H2"/>
<organism evidence="3 4">
    <name type="scientific">Sinosporangium album</name>
    <dbReference type="NCBI Taxonomy" id="504805"/>
    <lineage>
        <taxon>Bacteria</taxon>
        <taxon>Bacillati</taxon>
        <taxon>Actinomycetota</taxon>
        <taxon>Actinomycetes</taxon>
        <taxon>Streptosporangiales</taxon>
        <taxon>Streptosporangiaceae</taxon>
        <taxon>Sinosporangium</taxon>
    </lineage>
</organism>
<feature type="region of interest" description="Disordered" evidence="1">
    <location>
        <begin position="204"/>
        <end position="236"/>
    </location>
</feature>
<gene>
    <name evidence="3" type="ORF">SAMN05421505_11987</name>
</gene>
<evidence type="ECO:0000313" key="3">
    <source>
        <dbReference type="EMBL" id="SDH64137.1"/>
    </source>
</evidence>
<keyword evidence="2" id="KW-0472">Membrane</keyword>
<feature type="compositionally biased region" description="Basic and acidic residues" evidence="1">
    <location>
        <begin position="164"/>
        <end position="173"/>
    </location>
</feature>
<accession>A0A1G8E2H2</accession>
<feature type="compositionally biased region" description="Polar residues" evidence="1">
    <location>
        <begin position="177"/>
        <end position="187"/>
    </location>
</feature>
<keyword evidence="4" id="KW-1185">Reference proteome</keyword>
<reference evidence="3 4" key="1">
    <citation type="submission" date="2016-10" db="EMBL/GenBank/DDBJ databases">
        <authorList>
            <person name="de Groot N.N."/>
        </authorList>
    </citation>
    <scope>NUCLEOTIDE SEQUENCE [LARGE SCALE GENOMIC DNA]</scope>
    <source>
        <strain evidence="3 4">CPCC 201354</strain>
    </source>
</reference>
<feature type="transmembrane region" description="Helical" evidence="2">
    <location>
        <begin position="49"/>
        <end position="75"/>
    </location>
</feature>
<keyword evidence="2" id="KW-0812">Transmembrane</keyword>
<protein>
    <submittedName>
        <fullName evidence="3">Uncharacterized protein</fullName>
    </submittedName>
</protein>
<proteinExistence type="predicted"/>
<evidence type="ECO:0000256" key="1">
    <source>
        <dbReference type="SAM" id="MobiDB-lite"/>
    </source>
</evidence>
<evidence type="ECO:0000256" key="2">
    <source>
        <dbReference type="SAM" id="Phobius"/>
    </source>
</evidence>
<feature type="region of interest" description="Disordered" evidence="1">
    <location>
        <begin position="144"/>
        <end position="187"/>
    </location>
</feature>
<feature type="transmembrane region" description="Helical" evidence="2">
    <location>
        <begin position="15"/>
        <end position="37"/>
    </location>
</feature>
<name>A0A1G8E2H2_9ACTN</name>
<keyword evidence="2" id="KW-1133">Transmembrane helix</keyword>
<dbReference type="Proteomes" id="UP000198923">
    <property type="component" value="Unassembled WGS sequence"/>
</dbReference>
<evidence type="ECO:0000313" key="4">
    <source>
        <dbReference type="Proteomes" id="UP000198923"/>
    </source>
</evidence>
<feature type="transmembrane region" description="Helical" evidence="2">
    <location>
        <begin position="95"/>
        <end position="115"/>
    </location>
</feature>